<evidence type="ECO:0000313" key="1">
    <source>
        <dbReference type="EMBL" id="GIQ90942.1"/>
    </source>
</evidence>
<feature type="non-terminal residue" evidence="1">
    <location>
        <position position="1"/>
    </location>
</feature>
<evidence type="ECO:0000313" key="2">
    <source>
        <dbReference type="Proteomes" id="UP000265618"/>
    </source>
</evidence>
<dbReference type="EMBL" id="BDIP01006904">
    <property type="protein sequence ID" value="GIQ90942.1"/>
    <property type="molecule type" value="Genomic_DNA"/>
</dbReference>
<keyword evidence="2" id="KW-1185">Reference proteome</keyword>
<protein>
    <submittedName>
        <fullName evidence="1">Uncharacterized protein</fullName>
    </submittedName>
</protein>
<comment type="caution">
    <text evidence="1">The sequence shown here is derived from an EMBL/GenBank/DDBJ whole genome shotgun (WGS) entry which is preliminary data.</text>
</comment>
<gene>
    <name evidence="1" type="ORF">KIPB_013948</name>
</gene>
<name>A0A9K3GPV1_9EUKA</name>
<proteinExistence type="predicted"/>
<sequence>MQVPDGVDGVYAWCVVGAPHTDLGYGEQEAGAVYIYAYHPETDTWEGYDLLHDNDIEG</sequence>
<dbReference type="Proteomes" id="UP000265618">
    <property type="component" value="Unassembled WGS sequence"/>
</dbReference>
<organism evidence="1 2">
    <name type="scientific">Kipferlia bialata</name>
    <dbReference type="NCBI Taxonomy" id="797122"/>
    <lineage>
        <taxon>Eukaryota</taxon>
        <taxon>Metamonada</taxon>
        <taxon>Carpediemonas-like organisms</taxon>
        <taxon>Kipferlia</taxon>
    </lineage>
</organism>
<dbReference type="AlphaFoldDB" id="A0A9K3GPV1"/>
<accession>A0A9K3GPV1</accession>
<reference evidence="1 2" key="1">
    <citation type="journal article" date="2018" name="PLoS ONE">
        <title>The draft genome of Kipferlia bialata reveals reductive genome evolution in fornicate parasites.</title>
        <authorList>
            <person name="Tanifuji G."/>
            <person name="Takabayashi S."/>
            <person name="Kume K."/>
            <person name="Takagi M."/>
            <person name="Nakayama T."/>
            <person name="Kamikawa R."/>
            <person name="Inagaki Y."/>
            <person name="Hashimoto T."/>
        </authorList>
    </citation>
    <scope>NUCLEOTIDE SEQUENCE [LARGE SCALE GENOMIC DNA]</scope>
    <source>
        <strain evidence="1">NY0173</strain>
    </source>
</reference>